<reference evidence="2" key="1">
    <citation type="journal article" date="2012" name="Nat. Genet.">
        <title>Lifestyle transitions in plant pathogenic Colletotrichum fungi deciphered by genome and transcriptome analyses.</title>
        <authorList>
            <person name="O'Connell R.J."/>
            <person name="Thon M.R."/>
            <person name="Hacquard S."/>
            <person name="Amyotte S.G."/>
            <person name="Kleemann J."/>
            <person name="Torres M.F."/>
            <person name="Damm U."/>
            <person name="Buiate E.A."/>
            <person name="Epstein L."/>
            <person name="Alkan N."/>
            <person name="Altmueller J."/>
            <person name="Alvarado-Balderrama L."/>
            <person name="Bauser C.A."/>
            <person name="Becker C."/>
            <person name="Birren B.W."/>
            <person name="Chen Z."/>
            <person name="Choi J."/>
            <person name="Crouch J.A."/>
            <person name="Duvick J.P."/>
            <person name="Farman M.A."/>
            <person name="Gan P."/>
            <person name="Heiman D."/>
            <person name="Henrissat B."/>
            <person name="Howard R.J."/>
            <person name="Kabbage M."/>
            <person name="Koch C."/>
            <person name="Kracher B."/>
            <person name="Kubo Y."/>
            <person name="Law A.D."/>
            <person name="Lebrun M.-H."/>
            <person name="Lee Y.-H."/>
            <person name="Miyara I."/>
            <person name="Moore N."/>
            <person name="Neumann U."/>
            <person name="Nordstroem K."/>
            <person name="Panaccione D.G."/>
            <person name="Panstruga R."/>
            <person name="Place M."/>
            <person name="Proctor R.H."/>
            <person name="Prusky D."/>
            <person name="Rech G."/>
            <person name="Reinhardt R."/>
            <person name="Rollins J.A."/>
            <person name="Rounsley S."/>
            <person name="Schardl C.L."/>
            <person name="Schwartz D.C."/>
            <person name="Shenoy N."/>
            <person name="Shirasu K."/>
            <person name="Sikhakolli U.R."/>
            <person name="Stueber K."/>
            <person name="Sukno S.A."/>
            <person name="Sweigard J.A."/>
            <person name="Takano Y."/>
            <person name="Takahara H."/>
            <person name="Trail F."/>
            <person name="van der Does H.C."/>
            <person name="Voll L.M."/>
            <person name="Will I."/>
            <person name="Young S."/>
            <person name="Zeng Q."/>
            <person name="Zhang J."/>
            <person name="Zhou S."/>
            <person name="Dickman M.B."/>
            <person name="Schulze-Lefert P."/>
            <person name="Ver Loren van Themaat E."/>
            <person name="Ma L.-J."/>
            <person name="Vaillancourt L.J."/>
        </authorList>
    </citation>
    <scope>NUCLEOTIDE SEQUENCE [LARGE SCALE GENOMIC DNA]</scope>
    <source>
        <strain evidence="2">IMI 349063</strain>
    </source>
</reference>
<evidence type="ECO:0000313" key="2">
    <source>
        <dbReference type="Proteomes" id="UP000007174"/>
    </source>
</evidence>
<gene>
    <name evidence="1" type="ORF">CH063_13255</name>
</gene>
<organism evidence="1 2">
    <name type="scientific">Colletotrichum higginsianum (strain IMI 349063)</name>
    <name type="common">Crucifer anthracnose fungus</name>
    <dbReference type="NCBI Taxonomy" id="759273"/>
    <lineage>
        <taxon>Eukaryota</taxon>
        <taxon>Fungi</taxon>
        <taxon>Dikarya</taxon>
        <taxon>Ascomycota</taxon>
        <taxon>Pezizomycotina</taxon>
        <taxon>Sordariomycetes</taxon>
        <taxon>Hypocreomycetidae</taxon>
        <taxon>Glomerellales</taxon>
        <taxon>Glomerellaceae</taxon>
        <taxon>Colletotrichum</taxon>
        <taxon>Colletotrichum destructivum species complex</taxon>
    </lineage>
</organism>
<dbReference type="Proteomes" id="UP000007174">
    <property type="component" value="Unassembled WGS sequence"/>
</dbReference>
<protein>
    <submittedName>
        <fullName evidence="1">Uncharacterized protein</fullName>
    </submittedName>
</protein>
<dbReference type="AlphaFoldDB" id="H1VTP2"/>
<sequence length="151" mass="16644">MAGKAAAGWVSLRDRKLFLDFSGDSPVTKVKTMVKTVIAAVPMLMAWFTEAATHDNPLSPSFSSANCLQSLTYPSTFNINNIFYTYANNLIFSSELLFDLMGQYTEDEVNQALDAITNGMPIKRAGQVQEAKLAEWVRIQHALGVAPTHLQ</sequence>
<evidence type="ECO:0000313" key="1">
    <source>
        <dbReference type="EMBL" id="CCF43600.1"/>
    </source>
</evidence>
<name>H1VTP2_COLHI</name>
<proteinExistence type="predicted"/>
<dbReference type="VEuPathDB" id="FungiDB:CH63R_11173"/>
<accession>H1VTP2</accession>
<dbReference type="HOGENOM" id="CLU_1735773_0_0_1"/>
<feature type="non-terminal residue" evidence="1">
    <location>
        <position position="151"/>
    </location>
</feature>
<dbReference type="EMBL" id="CACQ02006221">
    <property type="protein sequence ID" value="CCF43600.1"/>
    <property type="molecule type" value="Genomic_DNA"/>
</dbReference>